<feature type="compositionally biased region" description="Low complexity" evidence="1">
    <location>
        <begin position="1114"/>
        <end position="1125"/>
    </location>
</feature>
<evidence type="ECO:0000313" key="3">
    <source>
        <dbReference type="EMBL" id="CAE0772860.1"/>
    </source>
</evidence>
<organism evidence="3">
    <name type="scientific">Chrysotila carterae</name>
    <name type="common">Marine alga</name>
    <name type="synonym">Syracosphaera carterae</name>
    <dbReference type="NCBI Taxonomy" id="13221"/>
    <lineage>
        <taxon>Eukaryota</taxon>
        <taxon>Haptista</taxon>
        <taxon>Haptophyta</taxon>
        <taxon>Prymnesiophyceae</taxon>
        <taxon>Isochrysidales</taxon>
        <taxon>Isochrysidaceae</taxon>
        <taxon>Chrysotila</taxon>
    </lineage>
</organism>
<feature type="chain" id="PRO_5030705702" evidence="2">
    <location>
        <begin position="26"/>
        <end position="1199"/>
    </location>
</feature>
<dbReference type="AlphaFoldDB" id="A0A7S4BPS3"/>
<dbReference type="SUPFAM" id="SSF53448">
    <property type="entry name" value="Nucleotide-diphospho-sugar transferases"/>
    <property type="match status" value="2"/>
</dbReference>
<name>A0A7S4BPS3_CHRCT</name>
<evidence type="ECO:0000256" key="1">
    <source>
        <dbReference type="SAM" id="MobiDB-lite"/>
    </source>
</evidence>
<feature type="region of interest" description="Disordered" evidence="1">
    <location>
        <begin position="1099"/>
        <end position="1129"/>
    </location>
</feature>
<dbReference type="EMBL" id="HBIZ01039896">
    <property type="protein sequence ID" value="CAE0772860.1"/>
    <property type="molecule type" value="Transcribed_RNA"/>
</dbReference>
<dbReference type="InterPro" id="IPR002495">
    <property type="entry name" value="Glyco_trans_8"/>
</dbReference>
<dbReference type="InterPro" id="IPR029044">
    <property type="entry name" value="Nucleotide-diphossugar_trans"/>
</dbReference>
<accession>A0A7S4BPS3</accession>
<proteinExistence type="predicted"/>
<dbReference type="PANTHER" id="PTHR11183">
    <property type="entry name" value="GLYCOGENIN SUBFAMILY MEMBER"/>
    <property type="match status" value="1"/>
</dbReference>
<dbReference type="InterPro" id="IPR050587">
    <property type="entry name" value="GNT1/Glycosyltrans_8"/>
</dbReference>
<keyword evidence="2" id="KW-0732">Signal</keyword>
<gene>
    <name evidence="3" type="ORF">PCAR00345_LOCUS25472</name>
</gene>
<protein>
    <submittedName>
        <fullName evidence="3">Uncharacterized protein</fullName>
    </submittedName>
</protein>
<dbReference type="GO" id="GO:0016757">
    <property type="term" value="F:glycosyltransferase activity"/>
    <property type="evidence" value="ECO:0007669"/>
    <property type="project" value="InterPro"/>
</dbReference>
<dbReference type="Gene3D" id="3.90.550.10">
    <property type="entry name" value="Spore Coat Polysaccharide Biosynthesis Protein SpsA, Chain A"/>
    <property type="match status" value="2"/>
</dbReference>
<feature type="signal peptide" evidence="2">
    <location>
        <begin position="1"/>
        <end position="25"/>
    </location>
</feature>
<evidence type="ECO:0000256" key="2">
    <source>
        <dbReference type="SAM" id="SignalP"/>
    </source>
</evidence>
<sequence>MQDNRTIMRALACFCILCATPRVCGCTIVKRIDVTSCGGGLYNEFGCAGEGVWVADGCKVRFQCPSLTTSSICESGERRNFSICSCSNVTSAFDDDPAACQALPPPSATQRLRATKPASGMKTSAALHFGLLQTHTLKVHTMNEILGICTHLRRFSAVPVQLHLIYSGAHLTMEMQLQLRQAGVELVLFRVLDLPVRIRCLYELLTSCMSGGAPVEKARAFMLKPLAAWVLPSHVPRIVLLDMDVALLRAPHELWANFDRFGDALLGLAREQSTMYTQHTSLARAYNGGVQLLELARMRGADEARYLAAVAAACATHRMIAAQFDVRSQPKPGRNADVRFGALGDQTLYSYLAHTQPSLVHDIGCEWNRQLGSWIASGGSADTAWLRRPDLHACPAQRCAALHANLLPLKCAAMLLRANASCANWHGFIRRLEQPARGSDTRNKHLRLALQLRSCGSEAHRYPRLALARAVRRYYSDCCVPEGGTPSSWLTVPARVTPAAASPAQSTRHAAIVAAAGTRASHAADDAFGTARASASSRRGKALRRGIKTSDAPSTLPVPNAAGPDAIERGEGVRLTYATLVIGKGYLPGVAALACALRTSAFPLVVQTDAQTAPHVKALAAEWAACGGRIRVSLLPAALVGANYSALNYTAAYQRDWSATFAKLYVWTLPFDLVAFIDADVLLQRPVDELFSMRLPAGAIAASTDDGFYERQDKTKFNTGVMLLRPDMCVHAHMLALVGKLPSYDGSDQGFLWSFFDEAVRRRATLNTSAPELDCTFNTSVMSLARKYNTLKRRELKGLGARQDNSQRSLRGAEVLAAIGLHFVGDKPWMAGAKDACEFSFSQTLWTRHVRRCAALPCASARAQRSLGAVKSCGQGAAALQRVANKLIFVVGLSETAVTAVSRVIVAQRGVVLVLRRSVGATDDDDMQSTIALAAKRFSNASRFVIKMPSTRLLPPIATSEMPATKPYKGVSKCRAAYCLPTLAAKQDITSLDFQLRMLSQPHFATSTVLFVHRPVSEVLLERMFAWCSKRGRRCASMDEVNVRGAAPTQVPAEEWVPRQLDVLYALEQRWDEWLRLPAAPALVRCDYDAIVRDADMAQQRAAQRGDDDGVDNSAAPSSVPSAVARGGTPEKARASLLRSLGLARNAAVPAAPLSSVRHAYEYRRMLGRELFALAAMNDPELAHTRRPVRWTPRPRARG</sequence>
<reference evidence="3" key="1">
    <citation type="submission" date="2021-01" db="EMBL/GenBank/DDBJ databases">
        <authorList>
            <person name="Corre E."/>
            <person name="Pelletier E."/>
            <person name="Niang G."/>
            <person name="Scheremetjew M."/>
            <person name="Finn R."/>
            <person name="Kale V."/>
            <person name="Holt S."/>
            <person name="Cochrane G."/>
            <person name="Meng A."/>
            <person name="Brown T."/>
            <person name="Cohen L."/>
        </authorList>
    </citation>
    <scope>NUCLEOTIDE SEQUENCE</scope>
    <source>
        <strain evidence="3">CCMP645</strain>
    </source>
</reference>
<dbReference type="Pfam" id="PF01501">
    <property type="entry name" value="Glyco_transf_8"/>
    <property type="match status" value="1"/>
</dbReference>